<evidence type="ECO:0000256" key="1">
    <source>
        <dbReference type="SAM" id="MobiDB-lite"/>
    </source>
</evidence>
<dbReference type="AlphaFoldDB" id="A0A2T4C3H1"/>
<reference evidence="2 3" key="1">
    <citation type="submission" date="2016-07" db="EMBL/GenBank/DDBJ databases">
        <title>Multiple horizontal gene transfer events from other fungi enriched the ability of initially mycotrophic Trichoderma (Ascomycota) to feed on dead plant biomass.</title>
        <authorList>
            <consortium name="DOE Joint Genome Institute"/>
            <person name="Aerts A."/>
            <person name="Atanasova L."/>
            <person name="Chenthamara K."/>
            <person name="Zhang J."/>
            <person name="Grujic M."/>
            <person name="Henrissat B."/>
            <person name="Kuo A."/>
            <person name="Salamov A."/>
            <person name="Lipzen A."/>
            <person name="Labutti K."/>
            <person name="Barry K."/>
            <person name="Miao Y."/>
            <person name="Rahimi M.J."/>
            <person name="Shen Q."/>
            <person name="Grigoriev I.V."/>
            <person name="Kubicek C.P."/>
            <person name="Druzhinina I.S."/>
        </authorList>
    </citation>
    <scope>NUCLEOTIDE SEQUENCE [LARGE SCALE GENOMIC DNA]</scope>
    <source>
        <strain evidence="2 3">ATCC 18648</strain>
    </source>
</reference>
<proteinExistence type="predicted"/>
<feature type="compositionally biased region" description="Low complexity" evidence="1">
    <location>
        <begin position="38"/>
        <end position="59"/>
    </location>
</feature>
<name>A0A2T4C3H1_TRILO</name>
<feature type="compositionally biased region" description="Basic residues" evidence="1">
    <location>
        <begin position="16"/>
        <end position="27"/>
    </location>
</feature>
<sequence length="139" mass="15920">MQPPSPCPPRLTYQQPHHHRTDKRPNRRPAASCQLTHASSLPTARASATSTSTSTGAPAQEHQHPDGSLLYKLQYKQMLPTRTWGSSEPAPLPRERPGCKSRRSKCECDLIFLQFFVTFWCFFRQRCQLGRDRDVDEAR</sequence>
<feature type="region of interest" description="Disordered" evidence="1">
    <location>
        <begin position="1"/>
        <end position="67"/>
    </location>
</feature>
<feature type="region of interest" description="Disordered" evidence="1">
    <location>
        <begin position="82"/>
        <end position="101"/>
    </location>
</feature>
<protein>
    <submittedName>
        <fullName evidence="2">Uncharacterized protein</fullName>
    </submittedName>
</protein>
<keyword evidence="3" id="KW-1185">Reference proteome</keyword>
<accession>A0A2T4C3H1</accession>
<evidence type="ECO:0000313" key="3">
    <source>
        <dbReference type="Proteomes" id="UP000240760"/>
    </source>
</evidence>
<evidence type="ECO:0000313" key="2">
    <source>
        <dbReference type="EMBL" id="PTB76058.1"/>
    </source>
</evidence>
<dbReference type="EMBL" id="KZ679132">
    <property type="protein sequence ID" value="PTB76058.1"/>
    <property type="molecule type" value="Genomic_DNA"/>
</dbReference>
<gene>
    <name evidence="2" type="ORF">M440DRAFT_1244931</name>
</gene>
<dbReference type="Proteomes" id="UP000240760">
    <property type="component" value="Unassembled WGS sequence"/>
</dbReference>
<organism evidence="2 3">
    <name type="scientific">Trichoderma longibrachiatum ATCC 18648</name>
    <dbReference type="NCBI Taxonomy" id="983965"/>
    <lineage>
        <taxon>Eukaryota</taxon>
        <taxon>Fungi</taxon>
        <taxon>Dikarya</taxon>
        <taxon>Ascomycota</taxon>
        <taxon>Pezizomycotina</taxon>
        <taxon>Sordariomycetes</taxon>
        <taxon>Hypocreomycetidae</taxon>
        <taxon>Hypocreales</taxon>
        <taxon>Hypocreaceae</taxon>
        <taxon>Trichoderma</taxon>
    </lineage>
</organism>